<feature type="transmembrane region" description="Helical" evidence="5">
    <location>
        <begin position="66"/>
        <end position="85"/>
    </location>
</feature>
<keyword evidence="4 5" id="KW-0472">Membrane</keyword>
<evidence type="ECO:0000259" key="6">
    <source>
        <dbReference type="Pfam" id="PF00892"/>
    </source>
</evidence>
<reference evidence="8" key="1">
    <citation type="journal article" date="2017" name="Biotechnol. Biofuels">
        <title>Evaluation of environmental bacterial communities as a factor affecting the growth of duckweed Lemna minor.</title>
        <authorList>
            <person name="Ishizawa H."/>
            <person name="Kuroda M."/>
            <person name="Morikawa M."/>
            <person name="Ike M."/>
        </authorList>
    </citation>
    <scope>NUCLEOTIDE SEQUENCE [LARGE SCALE GENOMIC DNA]</scope>
    <source>
        <strain evidence="8">M6</strain>
    </source>
</reference>
<feature type="transmembrane region" description="Helical" evidence="5">
    <location>
        <begin position="267"/>
        <end position="288"/>
    </location>
</feature>
<evidence type="ECO:0000313" key="8">
    <source>
        <dbReference type="Proteomes" id="UP000278756"/>
    </source>
</evidence>
<dbReference type="GO" id="GO:0016020">
    <property type="term" value="C:membrane"/>
    <property type="evidence" value="ECO:0007669"/>
    <property type="project" value="UniProtKB-SubCell"/>
</dbReference>
<feature type="transmembrane region" description="Helical" evidence="5">
    <location>
        <begin position="7"/>
        <end position="27"/>
    </location>
</feature>
<evidence type="ECO:0000256" key="4">
    <source>
        <dbReference type="ARBA" id="ARBA00023136"/>
    </source>
</evidence>
<evidence type="ECO:0000256" key="5">
    <source>
        <dbReference type="SAM" id="Phobius"/>
    </source>
</evidence>
<dbReference type="InterPro" id="IPR000620">
    <property type="entry name" value="EamA_dom"/>
</dbReference>
<dbReference type="EMBL" id="AP018827">
    <property type="protein sequence ID" value="BBF80216.1"/>
    <property type="molecule type" value="Genomic_DNA"/>
</dbReference>
<dbReference type="RefSeq" id="WP_126420442.1">
    <property type="nucleotide sequence ID" value="NZ_AP018827.1"/>
</dbReference>
<dbReference type="InterPro" id="IPR050638">
    <property type="entry name" value="AA-Vitamin_Transporters"/>
</dbReference>
<feature type="transmembrane region" description="Helical" evidence="5">
    <location>
        <begin position="91"/>
        <end position="111"/>
    </location>
</feature>
<feature type="domain" description="EamA" evidence="6">
    <location>
        <begin position="9"/>
        <end position="136"/>
    </location>
</feature>
<evidence type="ECO:0000313" key="7">
    <source>
        <dbReference type="EMBL" id="BBF80216.1"/>
    </source>
</evidence>
<dbReference type="AlphaFoldDB" id="A0A3G9G0Q6"/>
<feature type="domain" description="EamA" evidence="6">
    <location>
        <begin position="149"/>
        <end position="286"/>
    </location>
</feature>
<feature type="transmembrane region" description="Helical" evidence="5">
    <location>
        <begin position="212"/>
        <end position="232"/>
    </location>
</feature>
<feature type="transmembrane region" description="Helical" evidence="5">
    <location>
        <begin position="239"/>
        <end position="261"/>
    </location>
</feature>
<dbReference type="InterPro" id="IPR037185">
    <property type="entry name" value="EmrE-like"/>
</dbReference>
<evidence type="ECO:0000256" key="3">
    <source>
        <dbReference type="ARBA" id="ARBA00022989"/>
    </source>
</evidence>
<dbReference type="SUPFAM" id="SSF103481">
    <property type="entry name" value="Multidrug resistance efflux transporter EmrE"/>
    <property type="match status" value="2"/>
</dbReference>
<feature type="transmembrane region" description="Helical" evidence="5">
    <location>
        <begin position="148"/>
        <end position="168"/>
    </location>
</feature>
<evidence type="ECO:0000256" key="2">
    <source>
        <dbReference type="ARBA" id="ARBA00022692"/>
    </source>
</evidence>
<dbReference type="PANTHER" id="PTHR32322:SF9">
    <property type="entry name" value="AMINO-ACID METABOLITE EFFLUX PUMP-RELATED"/>
    <property type="match status" value="1"/>
</dbReference>
<feature type="transmembrane region" description="Helical" evidence="5">
    <location>
        <begin position="123"/>
        <end position="142"/>
    </location>
</feature>
<dbReference type="PANTHER" id="PTHR32322">
    <property type="entry name" value="INNER MEMBRANE TRANSPORTER"/>
    <property type="match status" value="1"/>
</dbReference>
<feature type="transmembrane region" description="Helical" evidence="5">
    <location>
        <begin position="180"/>
        <end position="200"/>
    </location>
</feature>
<comment type="subcellular location">
    <subcellularLocation>
        <location evidence="1">Membrane</location>
        <topology evidence="1">Multi-pass membrane protein</topology>
    </subcellularLocation>
</comment>
<evidence type="ECO:0000256" key="1">
    <source>
        <dbReference type="ARBA" id="ARBA00004141"/>
    </source>
</evidence>
<accession>A0A3G9G0Q6</accession>
<feature type="transmembrane region" description="Helical" evidence="5">
    <location>
        <begin position="33"/>
        <end position="54"/>
    </location>
</feature>
<dbReference type="Pfam" id="PF00892">
    <property type="entry name" value="EamA"/>
    <property type="match status" value="2"/>
</dbReference>
<reference evidence="8" key="2">
    <citation type="journal article" date="2017" name="Plant Physiol. Biochem.">
        <title>Differential oxidative and antioxidative response of duckweed Lemna minor toward plant growth promoting/inhibiting bacteria.</title>
        <authorList>
            <person name="Ishizawa H."/>
            <person name="Kuroda M."/>
            <person name="Morikawa M."/>
            <person name="Ike M."/>
        </authorList>
    </citation>
    <scope>NUCLEOTIDE SEQUENCE [LARGE SCALE GENOMIC DNA]</scope>
    <source>
        <strain evidence="8">M6</strain>
    </source>
</reference>
<dbReference type="Proteomes" id="UP000278756">
    <property type="component" value="Chromosome 1"/>
</dbReference>
<organism evidence="7 8">
    <name type="scientific">Asticcacaulis excentricus</name>
    <dbReference type="NCBI Taxonomy" id="78587"/>
    <lineage>
        <taxon>Bacteria</taxon>
        <taxon>Pseudomonadati</taxon>
        <taxon>Pseudomonadota</taxon>
        <taxon>Alphaproteobacteria</taxon>
        <taxon>Caulobacterales</taxon>
        <taxon>Caulobacteraceae</taxon>
        <taxon>Asticcacaulis</taxon>
    </lineage>
</organism>
<sequence>MSVASLIRLLSLAAIWGGSFLFMRLSVGALGPVWLIAIRVLLAAVFLTGVGVATRQTLQIKGFYKYFLILGLFNSAVPFLLFAFAAKTLPASMLSILNAQAPLFGVILSAVMSRAWPPVKVMAGLALGVAGVSVLVGLDAAHLNAQSLLAISAGMLAALCYAIASVYARHAPRTPDPLSNAHGGMWASVVLIAPALPFFTPQADQIAHLTPLMVAAVIALGVVCSGIAYMIYFRLINDIGAAPALTVTFLIPVFGTLWGWLFLHEAVGLSTLIGGALVLWGTALVVGFDPRALFSKPQATLE</sequence>
<keyword evidence="3 5" id="KW-1133">Transmembrane helix</keyword>
<dbReference type="OrthoDB" id="9810556at2"/>
<keyword evidence="2 5" id="KW-0812">Transmembrane</keyword>
<name>A0A3G9G0Q6_9CAUL</name>
<protein>
    <submittedName>
        <fullName evidence="7">Permease of the drug/metabolite transporter superfamily</fullName>
    </submittedName>
</protein>
<gene>
    <name evidence="7" type="ORF">EM6_0794</name>
</gene>
<proteinExistence type="predicted"/>